<dbReference type="GO" id="GO:0003950">
    <property type="term" value="F:NAD+ poly-ADP-ribosyltransferase activity"/>
    <property type="evidence" value="ECO:0007669"/>
    <property type="project" value="UniProtKB-UniRule"/>
</dbReference>
<evidence type="ECO:0000256" key="7">
    <source>
        <dbReference type="ARBA" id="ARBA00023242"/>
    </source>
</evidence>
<reference evidence="14" key="1">
    <citation type="submission" date="2023-07" db="EMBL/GenBank/DDBJ databases">
        <authorList>
            <consortium name="AG Swart"/>
            <person name="Singh M."/>
            <person name="Singh A."/>
            <person name="Seah K."/>
            <person name="Emmerich C."/>
        </authorList>
    </citation>
    <scope>NUCLEOTIDE SEQUENCE</scope>
    <source>
        <strain evidence="14">DP1</strain>
    </source>
</reference>
<dbReference type="PANTHER" id="PTHR10459:SF108">
    <property type="entry name" value="POLY [ADP-RIBOSE] POLYMERASE"/>
    <property type="match status" value="1"/>
</dbReference>
<dbReference type="Gene3D" id="1.20.142.10">
    <property type="entry name" value="Poly(ADP-ribose) polymerase, regulatory domain"/>
    <property type="match status" value="1"/>
</dbReference>
<feature type="repeat" description="ANK" evidence="8">
    <location>
        <begin position="309"/>
        <end position="341"/>
    </location>
</feature>
<evidence type="ECO:0000256" key="1">
    <source>
        <dbReference type="ARBA" id="ARBA00004123"/>
    </source>
</evidence>
<evidence type="ECO:0000313" key="15">
    <source>
        <dbReference type="Proteomes" id="UP001295684"/>
    </source>
</evidence>
<dbReference type="GO" id="GO:0000786">
    <property type="term" value="C:nucleosome"/>
    <property type="evidence" value="ECO:0007669"/>
    <property type="project" value="InterPro"/>
</dbReference>
<keyword evidence="15" id="KW-1185">Reference proteome</keyword>
<dbReference type="GO" id="GO:0006302">
    <property type="term" value="P:double-strand break repair"/>
    <property type="evidence" value="ECO:0007669"/>
    <property type="project" value="TreeGrafter"/>
</dbReference>
<feature type="domain" description="PARP alpha-helical" evidence="12">
    <location>
        <begin position="990"/>
        <end position="1119"/>
    </location>
</feature>
<dbReference type="PROSITE" id="PS50297">
    <property type="entry name" value="ANK_REP_REGION"/>
    <property type="match status" value="3"/>
</dbReference>
<evidence type="ECO:0000256" key="10">
    <source>
        <dbReference type="SAM" id="MobiDB-lite"/>
    </source>
</evidence>
<dbReference type="Gene3D" id="1.25.40.20">
    <property type="entry name" value="Ankyrin repeat-containing domain"/>
    <property type="match status" value="3"/>
</dbReference>
<organism evidence="14 15">
    <name type="scientific">Euplotes crassus</name>
    <dbReference type="NCBI Taxonomy" id="5936"/>
    <lineage>
        <taxon>Eukaryota</taxon>
        <taxon>Sar</taxon>
        <taxon>Alveolata</taxon>
        <taxon>Ciliophora</taxon>
        <taxon>Intramacronucleata</taxon>
        <taxon>Spirotrichea</taxon>
        <taxon>Hypotrichia</taxon>
        <taxon>Euplotida</taxon>
        <taxon>Euplotidae</taxon>
        <taxon>Moneuplotes</taxon>
    </lineage>
</organism>
<dbReference type="PRINTS" id="PR00622">
    <property type="entry name" value="HISTONEH3"/>
</dbReference>
<feature type="repeat" description="ANK" evidence="8">
    <location>
        <begin position="224"/>
        <end position="262"/>
    </location>
</feature>
<dbReference type="GO" id="GO:0005730">
    <property type="term" value="C:nucleolus"/>
    <property type="evidence" value="ECO:0007669"/>
    <property type="project" value="TreeGrafter"/>
</dbReference>
<evidence type="ECO:0000256" key="2">
    <source>
        <dbReference type="ARBA" id="ARBA00022676"/>
    </source>
</evidence>
<evidence type="ECO:0000313" key="14">
    <source>
        <dbReference type="EMBL" id="CAI2359252.1"/>
    </source>
</evidence>
<sequence>MARTKQTARKSGGGKAPRKQLAMKTPSLYNTGGLFARPTKMAVKKSALKRRPTAKKAARRSTKAFSKKARPDRLWDQNQFGTTTSLKKKADGGSNSQNEVLEVFTKLLSKKMKKSLDQEDLRGHTPLIIAIRNGWYNMAMDLIKKGFYDENRVDVYTKLSPLHHAAAINDEEFLSLLIKTFPNHVNSKDMKKNTPLHYASHKRNKKYMELLVNAGATVNAKNVEGNTPLHFVCLSNNPQNDHSVKIEELLITAKADVNSKNNRGETPLHMIFKTENDKNELISSGKFDPIAILMVLIKAGADVTIATDSKLTALHFACIKGSTISALTLLNNGADCDAQDLFETTPYGYALKNNHEDLCIFLIQKENDVDIPINELVVDDEHICNQLGEIRNMINSEEVMGLLDKKNELEGLSDKEQLDKEYKKLKAHSPFYYAIKNNMQGNIFLLLQKGFDQYSALCESIIHNKYNFFLSVIDSIDTKNLHKEKTDEGKNLLHIIADNYNPHQVDRELFDEVYKLIIDLGFDTDAQDNYGRIPLHYALKNQNLDITTRLLEGKKNRIDLLNSKDDEGLSAFSMLYDQVSRSPDSGSPLAKFADLLGEDIGKLNPFVKFRKLSHPYSFLSYVLEDGIMIHPLVLLVDSIFKNYSAGYRGGMFGSNNANNEPNPLDSLKYEIEHLDLESSMTLDLSMNDKDQEDLNFIDWLFKLGKVSVLKNSYFKTPVFEYLKVKKNLRKVEAILATPFKDDIFINVPRIVKFVQEAYSVELNVEGFDSADDFQEIDDDMRSHHEEFALRITGKKGAKARLYDHEADSEKYLDKRIPELEEEMKKSLDKKGKKLECIIDSNQDTEKHCVVVNDEFETKHYFDVVMKKVDIKKYYYGLDNFYCMQILKDEVKDLYILWTRWGRTGTYGQYQRTPFKNIILARDEFCRVFKQKSGWKWEEVDNFVRSPKKYELKRLGGKLLIKSDHKLKFSSRDIDYQQLVVDMNSINSSVKLKCGEELVKFLDPLLTNQQQLDSLESNKFDKCLFLFSPKDKATIEKGIKILEKIKKKLEQGNRCRIKQNFEDYVVVMDQVSKLNSEYLEVIPKNNPEMISCILNSYECDSEINILKALFETSFQFRAVLGAYENANKVNPYDYILGSLDVGLEALHPESEETNLILHNLNSQQNSRMTLKNIIKVTGAKYTSKEDKIFLATGNHRMLWHGTPASNIISILNKGLRIKPPHGGSHGSRYGDGIYFSDSFDLSQCYASQSGNDKYVLLCEVATGTTAHILHMDNEAITNMEGIDSVRAMASQGPNWDSMLYHKGVIHPVGRSINYENALISHKGDKVYNNYSEFELHVKKKVKNEISKEIEISESESEEDMEISSDSEGVTMTKRKSAANQFVLFRGDREALHPNEVTAGVSKLIKNNRDNAWAFQYQNHRNEWIIYDKALVRVRYIVQLESSY</sequence>
<dbReference type="InterPro" id="IPR036770">
    <property type="entry name" value="Ankyrin_rpt-contain_sf"/>
</dbReference>
<dbReference type="PANTHER" id="PTHR10459">
    <property type="entry name" value="DNA LIGASE"/>
    <property type="match status" value="1"/>
</dbReference>
<dbReference type="GO" id="GO:0016779">
    <property type="term" value="F:nucleotidyltransferase activity"/>
    <property type="evidence" value="ECO:0007669"/>
    <property type="project" value="UniProtKB-KW"/>
</dbReference>
<name>A0AAD1X588_EUPCR</name>
<dbReference type="PROSITE" id="PS51059">
    <property type="entry name" value="PARP_CATALYTIC"/>
    <property type="match status" value="1"/>
</dbReference>
<keyword evidence="2 9" id="KW-0328">Glycosyltransferase</keyword>
<dbReference type="InterPro" id="IPR000164">
    <property type="entry name" value="Histone_H3/CENP-A"/>
</dbReference>
<dbReference type="InterPro" id="IPR012317">
    <property type="entry name" value="Poly(ADP-ribose)pol_cat_dom"/>
</dbReference>
<evidence type="ECO:0000256" key="3">
    <source>
        <dbReference type="ARBA" id="ARBA00022679"/>
    </source>
</evidence>
<dbReference type="PROSITE" id="PS51060">
    <property type="entry name" value="PARP_ALPHA_HD"/>
    <property type="match status" value="1"/>
</dbReference>
<feature type="region of interest" description="Disordered" evidence="10">
    <location>
        <begin position="1"/>
        <end position="95"/>
    </location>
</feature>
<dbReference type="InterPro" id="IPR002110">
    <property type="entry name" value="Ankyrin_rpt"/>
</dbReference>
<feature type="domain" description="PARP catalytic" evidence="11">
    <location>
        <begin position="1129"/>
        <end position="1357"/>
    </location>
</feature>
<dbReference type="Proteomes" id="UP001295684">
    <property type="component" value="Unassembled WGS sequence"/>
</dbReference>
<evidence type="ECO:0000259" key="12">
    <source>
        <dbReference type="PROSITE" id="PS51060"/>
    </source>
</evidence>
<feature type="compositionally biased region" description="Basic residues" evidence="10">
    <location>
        <begin position="42"/>
        <end position="68"/>
    </location>
</feature>
<protein>
    <recommendedName>
        <fullName evidence="9">Poly [ADP-ribose] polymerase</fullName>
        <shortName evidence="9">PARP</shortName>
        <ecNumber evidence="9">2.4.2.-</ecNumber>
    </recommendedName>
</protein>
<dbReference type="PROSITE" id="PS51977">
    <property type="entry name" value="WGR"/>
    <property type="match status" value="1"/>
</dbReference>
<dbReference type="GO" id="GO:0070212">
    <property type="term" value="P:protein poly-ADP-ribosylation"/>
    <property type="evidence" value="ECO:0007669"/>
    <property type="project" value="TreeGrafter"/>
</dbReference>
<keyword evidence="5 9" id="KW-0520">NAD</keyword>
<dbReference type="InterPro" id="IPR050800">
    <property type="entry name" value="ARTD/PARP"/>
</dbReference>
<dbReference type="EC" id="2.4.2.-" evidence="9"/>
<dbReference type="Pfam" id="PF00644">
    <property type="entry name" value="PARP"/>
    <property type="match status" value="1"/>
</dbReference>
<keyword evidence="8" id="KW-0040">ANK repeat</keyword>
<dbReference type="CDD" id="cd07997">
    <property type="entry name" value="WGR_PARP"/>
    <property type="match status" value="1"/>
</dbReference>
<dbReference type="EMBL" id="CAMPGE010000507">
    <property type="protein sequence ID" value="CAI2359252.1"/>
    <property type="molecule type" value="Genomic_DNA"/>
</dbReference>
<evidence type="ECO:0000256" key="4">
    <source>
        <dbReference type="ARBA" id="ARBA00022695"/>
    </source>
</evidence>
<evidence type="ECO:0000256" key="8">
    <source>
        <dbReference type="PROSITE-ProRule" id="PRU00023"/>
    </source>
</evidence>
<gene>
    <name evidence="14" type="ORF">ECRASSUSDP1_LOCUS538</name>
</gene>
<dbReference type="InterPro" id="IPR008893">
    <property type="entry name" value="WGR_domain"/>
</dbReference>
<dbReference type="SUPFAM" id="SSF56399">
    <property type="entry name" value="ADP-ribosylation"/>
    <property type="match status" value="1"/>
</dbReference>
<feature type="compositionally biased region" description="Polar residues" evidence="10">
    <location>
        <begin position="76"/>
        <end position="85"/>
    </location>
</feature>
<dbReference type="SMART" id="SM00773">
    <property type="entry name" value="WGR"/>
    <property type="match status" value="1"/>
</dbReference>
<proteinExistence type="predicted"/>
<comment type="subcellular location">
    <subcellularLocation>
        <location evidence="1">Nucleus</location>
    </subcellularLocation>
</comment>
<dbReference type="Pfam" id="PF05406">
    <property type="entry name" value="WGR"/>
    <property type="match status" value="1"/>
</dbReference>
<keyword evidence="6" id="KW-0238">DNA-binding</keyword>
<dbReference type="InterPro" id="IPR036930">
    <property type="entry name" value="WGR_dom_sf"/>
</dbReference>
<evidence type="ECO:0000259" key="11">
    <source>
        <dbReference type="PROSITE" id="PS51059"/>
    </source>
</evidence>
<dbReference type="PROSITE" id="PS00322">
    <property type="entry name" value="HISTONE_H3_1"/>
    <property type="match status" value="1"/>
</dbReference>
<dbReference type="Gene3D" id="3.90.228.10">
    <property type="match status" value="1"/>
</dbReference>
<dbReference type="GO" id="GO:1990404">
    <property type="term" value="F:NAD+-protein mono-ADP-ribosyltransferase activity"/>
    <property type="evidence" value="ECO:0007669"/>
    <property type="project" value="TreeGrafter"/>
</dbReference>
<evidence type="ECO:0000256" key="9">
    <source>
        <dbReference type="RuleBase" id="RU362114"/>
    </source>
</evidence>
<dbReference type="GO" id="GO:0003677">
    <property type="term" value="F:DNA binding"/>
    <property type="evidence" value="ECO:0007669"/>
    <property type="project" value="UniProtKB-KW"/>
</dbReference>
<dbReference type="SUPFAM" id="SSF48403">
    <property type="entry name" value="Ankyrin repeat"/>
    <property type="match status" value="2"/>
</dbReference>
<dbReference type="InterPro" id="IPR004102">
    <property type="entry name" value="Poly(ADP-ribose)pol_reg_dom"/>
</dbReference>
<feature type="domain" description="WGR" evidence="13">
    <location>
        <begin position="846"/>
        <end position="949"/>
    </location>
</feature>
<dbReference type="InterPro" id="IPR036616">
    <property type="entry name" value="Poly(ADP-ribose)pol_reg_dom_sf"/>
</dbReference>
<keyword evidence="4" id="KW-0548">Nucleotidyltransferase</keyword>
<dbReference type="Pfam" id="PF12796">
    <property type="entry name" value="Ank_2"/>
    <property type="match status" value="2"/>
</dbReference>
<comment type="caution">
    <text evidence="14">The sequence shown here is derived from an EMBL/GenBank/DDBJ whole genome shotgun (WGS) entry which is preliminary data.</text>
</comment>
<keyword evidence="3 9" id="KW-0808">Transferase</keyword>
<feature type="repeat" description="ANK" evidence="8">
    <location>
        <begin position="191"/>
        <end position="223"/>
    </location>
</feature>
<evidence type="ECO:0000256" key="5">
    <source>
        <dbReference type="ARBA" id="ARBA00023027"/>
    </source>
</evidence>
<dbReference type="SUPFAM" id="SSF142921">
    <property type="entry name" value="WGR domain-like"/>
    <property type="match status" value="1"/>
</dbReference>
<dbReference type="PROSITE" id="PS50088">
    <property type="entry name" value="ANK_REPEAT"/>
    <property type="match status" value="3"/>
</dbReference>
<accession>A0AAD1X588</accession>
<dbReference type="GO" id="GO:0030527">
    <property type="term" value="F:structural constituent of chromatin"/>
    <property type="evidence" value="ECO:0007669"/>
    <property type="project" value="InterPro"/>
</dbReference>
<evidence type="ECO:0000259" key="13">
    <source>
        <dbReference type="PROSITE" id="PS51977"/>
    </source>
</evidence>
<evidence type="ECO:0000256" key="6">
    <source>
        <dbReference type="ARBA" id="ARBA00023125"/>
    </source>
</evidence>
<dbReference type="SMART" id="SM00248">
    <property type="entry name" value="ANK"/>
    <property type="match status" value="10"/>
</dbReference>
<keyword evidence="7" id="KW-0539">Nucleus</keyword>